<sequence length="213" mass="23590">MVNIRDRRMQIAQRLRKARDDKDWTQAQLAEALSRHGVSIGPTTIAKIESGKRSIEIVEAQTLADVLDLPWASLYNVSSSQGDDRVEMLRRQAAAMLSRMEKAIGDLQESGDGLLGVVLEWMELNSVDSLPDKVAGDVNEKVQYIAENLTRINIAIREAAAQLDMADPLKTDGSGIINENLTIYIEPLYYRLQDYAAPLDDSGPYGVDRDGEG</sequence>
<dbReference type="SUPFAM" id="SSF47413">
    <property type="entry name" value="lambda repressor-like DNA-binding domains"/>
    <property type="match status" value="1"/>
</dbReference>
<dbReference type="Gene3D" id="1.10.260.40">
    <property type="entry name" value="lambda repressor-like DNA-binding domains"/>
    <property type="match status" value="1"/>
</dbReference>
<dbReference type="SMART" id="SM00530">
    <property type="entry name" value="HTH_XRE"/>
    <property type="match status" value="1"/>
</dbReference>
<dbReference type="Proteomes" id="UP001081709">
    <property type="component" value="Unassembled WGS sequence"/>
</dbReference>
<protein>
    <submittedName>
        <fullName evidence="2">Helix-turn-helix transcriptional regulator</fullName>
    </submittedName>
</protein>
<dbReference type="CDD" id="cd00093">
    <property type="entry name" value="HTH_XRE"/>
    <property type="match status" value="1"/>
</dbReference>
<dbReference type="PANTHER" id="PTHR43236:SF1">
    <property type="entry name" value="BLL7220 PROTEIN"/>
    <property type="match status" value="1"/>
</dbReference>
<comment type="caution">
    <text evidence="2">The sequence shown here is derived from an EMBL/GenBank/DDBJ whole genome shotgun (WGS) entry which is preliminary data.</text>
</comment>
<dbReference type="InterPro" id="IPR001387">
    <property type="entry name" value="Cro/C1-type_HTH"/>
</dbReference>
<keyword evidence="3" id="KW-1185">Reference proteome</keyword>
<proteinExistence type="predicted"/>
<reference evidence="2" key="1">
    <citation type="submission" date="2022-11" db="EMBL/GenBank/DDBJ databases">
        <title>Corynebacterium sp. isolated from Penguins.</title>
        <authorList>
            <person name="Sedlar K."/>
            <person name="Svec P."/>
        </authorList>
    </citation>
    <scope>NUCLEOTIDE SEQUENCE</scope>
    <source>
        <strain evidence="2">P7003</strain>
    </source>
</reference>
<evidence type="ECO:0000313" key="2">
    <source>
        <dbReference type="EMBL" id="MCX7444391.1"/>
    </source>
</evidence>
<organism evidence="2 3">
    <name type="scientific">Corynebacterium pygosceleis</name>
    <dbReference type="NCBI Taxonomy" id="2800406"/>
    <lineage>
        <taxon>Bacteria</taxon>
        <taxon>Bacillati</taxon>
        <taxon>Actinomycetota</taxon>
        <taxon>Actinomycetes</taxon>
        <taxon>Mycobacteriales</taxon>
        <taxon>Corynebacteriaceae</taxon>
        <taxon>Corynebacterium</taxon>
    </lineage>
</organism>
<dbReference type="PANTHER" id="PTHR43236">
    <property type="entry name" value="ANTITOXIN HIGA1"/>
    <property type="match status" value="1"/>
</dbReference>
<name>A0ABT3WWL0_9CORY</name>
<accession>A0ABT3WWL0</accession>
<evidence type="ECO:0000313" key="3">
    <source>
        <dbReference type="Proteomes" id="UP001081709"/>
    </source>
</evidence>
<gene>
    <name evidence="2" type="ORF">OS125_03915</name>
</gene>
<dbReference type="RefSeq" id="WP_267186284.1">
    <property type="nucleotide sequence ID" value="NZ_JAPMKV010000002.1"/>
</dbReference>
<evidence type="ECO:0000259" key="1">
    <source>
        <dbReference type="PROSITE" id="PS50943"/>
    </source>
</evidence>
<dbReference type="InterPro" id="IPR010982">
    <property type="entry name" value="Lambda_DNA-bd_dom_sf"/>
</dbReference>
<dbReference type="Pfam" id="PF01381">
    <property type="entry name" value="HTH_3"/>
    <property type="match status" value="1"/>
</dbReference>
<feature type="domain" description="HTH cro/C1-type" evidence="1">
    <location>
        <begin position="15"/>
        <end position="74"/>
    </location>
</feature>
<dbReference type="EMBL" id="JAPMKV010000002">
    <property type="protein sequence ID" value="MCX7444391.1"/>
    <property type="molecule type" value="Genomic_DNA"/>
</dbReference>
<dbReference type="PROSITE" id="PS50943">
    <property type="entry name" value="HTH_CROC1"/>
    <property type="match status" value="1"/>
</dbReference>
<dbReference type="InterPro" id="IPR052345">
    <property type="entry name" value="Rad_response_metalloprotease"/>
</dbReference>